<dbReference type="PANTHER" id="PTHR37507">
    <property type="entry name" value="SPORULATION PROTEIN YDCC"/>
    <property type="match status" value="1"/>
</dbReference>
<dbReference type="PANTHER" id="PTHR37507:SF2">
    <property type="entry name" value="SPORULATION PROTEIN YDCC"/>
    <property type="match status" value="1"/>
</dbReference>
<gene>
    <name evidence="1" type="ORF">BDZ31_000815</name>
</gene>
<evidence type="ECO:0000313" key="2">
    <source>
        <dbReference type="Proteomes" id="UP000585272"/>
    </source>
</evidence>
<organism evidence="1 2">
    <name type="scientific">Conexibacter arvalis</name>
    <dbReference type="NCBI Taxonomy" id="912552"/>
    <lineage>
        <taxon>Bacteria</taxon>
        <taxon>Bacillati</taxon>
        <taxon>Actinomycetota</taxon>
        <taxon>Thermoleophilia</taxon>
        <taxon>Solirubrobacterales</taxon>
        <taxon>Conexibacteraceae</taxon>
        <taxon>Conexibacter</taxon>
    </lineage>
</organism>
<dbReference type="AlphaFoldDB" id="A0A840I9I1"/>
<evidence type="ECO:0008006" key="3">
    <source>
        <dbReference type="Google" id="ProtNLM"/>
    </source>
</evidence>
<protein>
    <recommendedName>
        <fullName evidence="3">Outer membrane lipoprotein-sorting protein</fullName>
    </recommendedName>
</protein>
<keyword evidence="2" id="KW-1185">Reference proteome</keyword>
<reference evidence="1 2" key="1">
    <citation type="submission" date="2020-08" db="EMBL/GenBank/DDBJ databases">
        <title>Genomic Encyclopedia of Archaeal and Bacterial Type Strains, Phase II (KMG-II): from individual species to whole genera.</title>
        <authorList>
            <person name="Goeker M."/>
        </authorList>
    </citation>
    <scope>NUCLEOTIDE SEQUENCE [LARGE SCALE GENOMIC DNA]</scope>
    <source>
        <strain evidence="1 2">DSM 23288</strain>
    </source>
</reference>
<dbReference type="InterPro" id="IPR029046">
    <property type="entry name" value="LolA/LolB/LppX"/>
</dbReference>
<proteinExistence type="predicted"/>
<comment type="caution">
    <text evidence="1">The sequence shown here is derived from an EMBL/GenBank/DDBJ whole genome shotgun (WGS) entry which is preliminary data.</text>
</comment>
<evidence type="ECO:0000313" key="1">
    <source>
        <dbReference type="EMBL" id="MBB4661242.1"/>
    </source>
</evidence>
<dbReference type="Gene3D" id="2.50.20.10">
    <property type="entry name" value="Lipoprotein localisation LolA/LolB/LppX"/>
    <property type="match status" value="1"/>
</dbReference>
<sequence>MNRLRTISTRRLIAVIAGLVVLIAGAGIAQAALGGSDRVPPRVPLANAIHQALTAPRVEGVSARIEFTNRLIPSGAMPSGGHSGPTPLLSGASGRLWWAEDGRFRLELQSDGGDAQVSSDGRALTVYDARSNSAYRIALPSDEADGDARGERAHGTPPTLEQVRRGLARLAETWSLAGPDAVNLAGRPSYSVRIAPKHDGGLLGAATLAWDAANGVPLRAAVYAEGESDPVLELEATDVSYGALDADDLAADLPDDAEVTDLSPADDASGRGAPGAAGGAKLGAVRGVDAVQARLPFELAAPKTLAGLPRRAVWLARPHGRPTAIVTYGEGLGAIVVAQFEVGDETAGGPLFGGGDHGLQLPRINIDGATGSELATALGTLVTFERDGVGHVVAGSIPPQAAETAARELR</sequence>
<dbReference type="InterPro" id="IPR052944">
    <property type="entry name" value="Sporulation_related"/>
</dbReference>
<dbReference type="SUPFAM" id="SSF89392">
    <property type="entry name" value="Prokaryotic lipoproteins and lipoprotein localization factors"/>
    <property type="match status" value="1"/>
</dbReference>
<dbReference type="EMBL" id="JACHNU010000001">
    <property type="protein sequence ID" value="MBB4661242.1"/>
    <property type="molecule type" value="Genomic_DNA"/>
</dbReference>
<name>A0A840I9I1_9ACTN</name>
<accession>A0A840I9I1</accession>
<dbReference type="Proteomes" id="UP000585272">
    <property type="component" value="Unassembled WGS sequence"/>
</dbReference>
<dbReference type="RefSeq" id="WP_183339249.1">
    <property type="nucleotide sequence ID" value="NZ_JACHNU010000001.1"/>
</dbReference>